<reference evidence="2" key="1">
    <citation type="submission" date="2023-06" db="EMBL/GenBank/DDBJ databases">
        <title>Survivors Of The Sea: Transcriptome response of Skeletonema marinoi to long-term dormancy.</title>
        <authorList>
            <person name="Pinder M.I.M."/>
            <person name="Kourtchenko O."/>
            <person name="Robertson E.K."/>
            <person name="Larsson T."/>
            <person name="Maumus F."/>
            <person name="Osuna-Cruz C.M."/>
            <person name="Vancaester E."/>
            <person name="Stenow R."/>
            <person name="Vandepoele K."/>
            <person name="Ploug H."/>
            <person name="Bruchert V."/>
            <person name="Godhe A."/>
            <person name="Topel M."/>
        </authorList>
    </citation>
    <scope>NUCLEOTIDE SEQUENCE</scope>
    <source>
        <strain evidence="2">R05AC</strain>
    </source>
</reference>
<evidence type="ECO:0000313" key="2">
    <source>
        <dbReference type="EMBL" id="KAK1747826.1"/>
    </source>
</evidence>
<organism evidence="2 3">
    <name type="scientific">Skeletonema marinoi</name>
    <dbReference type="NCBI Taxonomy" id="267567"/>
    <lineage>
        <taxon>Eukaryota</taxon>
        <taxon>Sar</taxon>
        <taxon>Stramenopiles</taxon>
        <taxon>Ochrophyta</taxon>
        <taxon>Bacillariophyta</taxon>
        <taxon>Coscinodiscophyceae</taxon>
        <taxon>Thalassiosirophycidae</taxon>
        <taxon>Thalassiosirales</taxon>
        <taxon>Skeletonemataceae</taxon>
        <taxon>Skeletonema</taxon>
        <taxon>Skeletonema marinoi-dohrnii complex</taxon>
    </lineage>
</organism>
<feature type="signal peptide" evidence="1">
    <location>
        <begin position="1"/>
        <end position="20"/>
    </location>
</feature>
<comment type="caution">
    <text evidence="2">The sequence shown here is derived from an EMBL/GenBank/DDBJ whole genome shotgun (WGS) entry which is preliminary data.</text>
</comment>
<protein>
    <recommendedName>
        <fullName evidence="4">PSI-F</fullName>
    </recommendedName>
</protein>
<keyword evidence="3" id="KW-1185">Reference proteome</keyword>
<feature type="chain" id="PRO_5042245628" description="PSI-F" evidence="1">
    <location>
        <begin position="21"/>
        <end position="182"/>
    </location>
</feature>
<evidence type="ECO:0000256" key="1">
    <source>
        <dbReference type="SAM" id="SignalP"/>
    </source>
</evidence>
<accession>A0AAD8YMG3</accession>
<dbReference type="EMBL" id="JATAAI010000002">
    <property type="protein sequence ID" value="KAK1747826.1"/>
    <property type="molecule type" value="Genomic_DNA"/>
</dbReference>
<evidence type="ECO:0008006" key="4">
    <source>
        <dbReference type="Google" id="ProtNLM"/>
    </source>
</evidence>
<keyword evidence="1" id="KW-0732">Signal</keyword>
<evidence type="ECO:0000313" key="3">
    <source>
        <dbReference type="Proteomes" id="UP001224775"/>
    </source>
</evidence>
<dbReference type="Proteomes" id="UP001224775">
    <property type="component" value="Unassembled WGS sequence"/>
</dbReference>
<gene>
    <name evidence="2" type="ORF">QTG54_001789</name>
</gene>
<name>A0AAD8YMG3_9STRA</name>
<proteinExistence type="predicted"/>
<dbReference type="AlphaFoldDB" id="A0AAD8YMG3"/>
<sequence>MTRTILSSIFVAALIGYCSAFAPLQSSVRKTSLSMAPRFDKTSEKWITDVPEEMEGSSYGPIGTLYRAGPKPFFTRIFNPDTYDQAVLKYMAQDGCDRKEAQGNMDAFLENPQDWGFQKVSEQNGAYKKDYANANMEPKQVILTTVWGVGVVYFLASLVYNGVQDQALVGSFHRTMELLGME</sequence>